<dbReference type="AlphaFoldDB" id="F9D783"/>
<keyword evidence="1" id="KW-0378">Hydrolase</keyword>
<dbReference type="EC" id="3.4.13.19" evidence="1"/>
<sequence length="61" mass="6857">MNGFEKGCALIRSNLHVDPTAGSYEDWAALYAQAIWLERWRGENWKMLLSGSASDNPGKSR</sequence>
<proteinExistence type="predicted"/>
<keyword evidence="1" id="KW-0645">Protease</keyword>
<accession>F9D783</accession>
<comment type="caution">
    <text evidence="1">The sequence shown here is derived from an EMBL/GenBank/DDBJ whole genome shotgun (WGS) entry which is preliminary data.</text>
</comment>
<keyword evidence="1" id="KW-0224">Dipeptidase</keyword>
<dbReference type="Proteomes" id="UP000007820">
    <property type="component" value="Unassembled WGS sequence"/>
</dbReference>
<organism evidence="1 2">
    <name type="scientific">Prevotella dentalis (strain ATCC 49559 / DSM 3688 / JCM 13448 / NCTC 12043 / ES 2772)</name>
    <name type="common">Mitsuokella dentalis</name>
    <dbReference type="NCBI Taxonomy" id="908937"/>
    <lineage>
        <taxon>Bacteria</taxon>
        <taxon>Pseudomonadati</taxon>
        <taxon>Bacteroidota</taxon>
        <taxon>Bacteroidia</taxon>
        <taxon>Bacteroidales</taxon>
        <taxon>Prevotellaceae</taxon>
        <taxon>Prevotella</taxon>
    </lineage>
</organism>
<evidence type="ECO:0000313" key="2">
    <source>
        <dbReference type="Proteomes" id="UP000007820"/>
    </source>
</evidence>
<dbReference type="EMBL" id="AFPW01000053">
    <property type="protein sequence ID" value="EGQ11449.1"/>
    <property type="molecule type" value="Genomic_DNA"/>
</dbReference>
<evidence type="ECO:0000313" key="1">
    <source>
        <dbReference type="EMBL" id="EGQ11449.1"/>
    </source>
</evidence>
<protein>
    <submittedName>
        <fullName evidence="1">Membrane dipeptidase</fullName>
        <ecNumber evidence="1">3.4.13.19</ecNumber>
    </submittedName>
</protein>
<dbReference type="GO" id="GO:0016805">
    <property type="term" value="F:dipeptidase activity"/>
    <property type="evidence" value="ECO:0007669"/>
    <property type="project" value="UniProtKB-KW"/>
</dbReference>
<gene>
    <name evidence="1" type="ORF">HMPREF9136_2711</name>
</gene>
<name>F9D783_PREDD</name>
<reference evidence="1 2" key="1">
    <citation type="submission" date="2011-04" db="EMBL/GenBank/DDBJ databases">
        <authorList>
            <person name="Muzny D."/>
            <person name="Qin X."/>
            <person name="Deng J."/>
            <person name="Jiang H."/>
            <person name="Liu Y."/>
            <person name="Qu J."/>
            <person name="Song X.-Z."/>
            <person name="Zhang L."/>
            <person name="Thornton R."/>
            <person name="Coyle M."/>
            <person name="Francisco L."/>
            <person name="Jackson L."/>
            <person name="Javaid M."/>
            <person name="Korchina V."/>
            <person name="Kovar C."/>
            <person name="Mata R."/>
            <person name="Mathew T."/>
            <person name="Ngo R."/>
            <person name="Nguyen L."/>
            <person name="Nguyen N."/>
            <person name="Okwuonu G."/>
            <person name="Ongeri F."/>
            <person name="Pham C."/>
            <person name="Simmons D."/>
            <person name="Wilczek-Boney K."/>
            <person name="Hale W."/>
            <person name="Jakkamsetti A."/>
            <person name="Pham P."/>
            <person name="Ruth R."/>
            <person name="San Lucas F."/>
            <person name="Warren J."/>
            <person name="Zhang J."/>
            <person name="Zhao Z."/>
            <person name="Zhou C."/>
            <person name="Zhu D."/>
            <person name="Lee S."/>
            <person name="Bess C."/>
            <person name="Blankenburg K."/>
            <person name="Forbes L."/>
            <person name="Fu Q."/>
            <person name="Gubbala S."/>
            <person name="Hirani K."/>
            <person name="Jayaseelan J.C."/>
            <person name="Lara F."/>
            <person name="Munidasa M."/>
            <person name="Palculict T."/>
            <person name="Patil S."/>
            <person name="Pu L.-L."/>
            <person name="Saada N."/>
            <person name="Tang L."/>
            <person name="Weissenberger G."/>
            <person name="Zhu Y."/>
            <person name="Hemphill L."/>
            <person name="Shang Y."/>
            <person name="Youmans B."/>
            <person name="Ayvaz T."/>
            <person name="Ross M."/>
            <person name="Santibanez J."/>
            <person name="Aqrawi P."/>
            <person name="Gross S."/>
            <person name="Joshi V."/>
            <person name="Fowler G."/>
            <person name="Nazareth L."/>
            <person name="Reid J."/>
            <person name="Worley K."/>
            <person name="Petrosino J."/>
            <person name="Highlander S."/>
            <person name="Gibbs R."/>
        </authorList>
    </citation>
    <scope>NUCLEOTIDE SEQUENCE [LARGE SCALE GENOMIC DNA]</scope>
    <source>
        <strain evidence="1 2">DSM 3688</strain>
    </source>
</reference>